<reference evidence="2 3" key="1">
    <citation type="submission" date="2021-11" db="EMBL/GenBank/DDBJ databases">
        <title>Genomic of Niabella pedocola.</title>
        <authorList>
            <person name="Wu T."/>
        </authorList>
    </citation>
    <scope>NUCLEOTIDE SEQUENCE [LARGE SCALE GENOMIC DNA]</scope>
    <source>
        <strain evidence="2 3">JCM 31011</strain>
    </source>
</reference>
<name>A0ABS8PJY9_9BACT</name>
<evidence type="ECO:0000313" key="2">
    <source>
        <dbReference type="EMBL" id="MCD2421417.1"/>
    </source>
</evidence>
<evidence type="ECO:0000256" key="1">
    <source>
        <dbReference type="SAM" id="SignalP"/>
    </source>
</evidence>
<dbReference type="RefSeq" id="WP_231002323.1">
    <property type="nucleotide sequence ID" value="NZ_JAJNEC010000003.1"/>
</dbReference>
<feature type="signal peptide" evidence="1">
    <location>
        <begin position="1"/>
        <end position="20"/>
    </location>
</feature>
<sequence>MIKCCRSALLLLSLFSVAAAGQNPTLTITSSNISSEVAVNNNSFTANSCLLALGAFIRVRANADFSPTLTPSILSKIKLLVTAIGPNISLGAAVTERSLSVSDQTLYSALISLVNGGAVSIRYRIPQTEMTNYAWKAGTYATNLTFTTPGGTLCLSTNTYPASLKVIVNPFISVSTASNITATVDNLNYFRNTTLNVSHTLPFTYTVPLGLRVNTATANFAYSNGYPGAANPNTSTGNVMANVSAPVTGTPIALSSSYQNLSPAGGYTIPVGNKQTNTVNYSISPANLKAGFIQKGTYTTTLNYEAFDAGTTPQAAAVQQVPALTVNVADLGELRVNNSDVTVSFNNLNDYKNGVSTSLNNALTISKTTAYDVYVKASSPNLVNGSNTIPVGCVSISSSTGDPSVSAVTLSPTAQKIISAAAPVIDRQVGLKYSITADKVTQVLGKPPGTYNTTITYSFVAP</sequence>
<gene>
    <name evidence="2" type="ORF">LQ567_01490</name>
</gene>
<feature type="chain" id="PRO_5047134695" evidence="1">
    <location>
        <begin position="21"/>
        <end position="462"/>
    </location>
</feature>
<evidence type="ECO:0000313" key="3">
    <source>
        <dbReference type="Proteomes" id="UP001199816"/>
    </source>
</evidence>
<organism evidence="2 3">
    <name type="scientific">Niabella pedocola</name>
    <dbReference type="NCBI Taxonomy" id="1752077"/>
    <lineage>
        <taxon>Bacteria</taxon>
        <taxon>Pseudomonadati</taxon>
        <taxon>Bacteroidota</taxon>
        <taxon>Chitinophagia</taxon>
        <taxon>Chitinophagales</taxon>
        <taxon>Chitinophagaceae</taxon>
        <taxon>Niabella</taxon>
    </lineage>
</organism>
<keyword evidence="1" id="KW-0732">Signal</keyword>
<dbReference type="Proteomes" id="UP001199816">
    <property type="component" value="Unassembled WGS sequence"/>
</dbReference>
<comment type="caution">
    <text evidence="2">The sequence shown here is derived from an EMBL/GenBank/DDBJ whole genome shotgun (WGS) entry which is preliminary data.</text>
</comment>
<keyword evidence="3" id="KW-1185">Reference proteome</keyword>
<accession>A0ABS8PJY9</accession>
<dbReference type="EMBL" id="JAJNEC010000003">
    <property type="protein sequence ID" value="MCD2421417.1"/>
    <property type="molecule type" value="Genomic_DNA"/>
</dbReference>
<protein>
    <submittedName>
        <fullName evidence="2">Uncharacterized protein</fullName>
    </submittedName>
</protein>
<proteinExistence type="predicted"/>